<comment type="function">
    <text evidence="4">CRISPR (clustered regularly interspaced short palindromic repeat), is an adaptive immune system that provides protection against mobile genetic elements (viruses, transposable elements and conjugative plasmids). CRISPR clusters contain sequences complementary to antecedent mobile elements and target invading nucleic acids. CRISPR clusters are transcribed and processed into CRISPR RNA (crRNA).</text>
</comment>
<keyword evidence="3" id="KW-0051">Antiviral defense</keyword>
<dbReference type="InterPro" id="IPR010156">
    <property type="entry name" value="CRISPR-assoc_prot_Cas6"/>
</dbReference>
<evidence type="ECO:0000313" key="7">
    <source>
        <dbReference type="EMBL" id="CDM67163.1"/>
    </source>
</evidence>
<evidence type="ECO:0000259" key="6">
    <source>
        <dbReference type="Pfam" id="PF01881"/>
    </source>
</evidence>
<comment type="similarity">
    <text evidence="1 4">Belongs to the CRISPR-associated protein Cas6/Cse3/CasE family.</text>
</comment>
<dbReference type="GO" id="GO:0016788">
    <property type="term" value="F:hydrolase activity, acting on ester bonds"/>
    <property type="evidence" value="ECO:0007669"/>
    <property type="project" value="InterPro"/>
</dbReference>
<organism evidence="7 8">
    <name type="scientific">Pyrinomonas methylaliphatogenes</name>
    <dbReference type="NCBI Taxonomy" id="454194"/>
    <lineage>
        <taxon>Bacteria</taxon>
        <taxon>Pseudomonadati</taxon>
        <taxon>Acidobacteriota</taxon>
        <taxon>Blastocatellia</taxon>
        <taxon>Blastocatellales</taxon>
        <taxon>Pyrinomonadaceae</taxon>
        <taxon>Pyrinomonas</taxon>
    </lineage>
</organism>
<dbReference type="PANTHER" id="PTHR36984">
    <property type="entry name" value="CRISPR-ASSOCIATED ENDORIBONUCLEASE CAS6 1"/>
    <property type="match status" value="1"/>
</dbReference>
<dbReference type="PIRSF" id="PIRSF005054">
    <property type="entry name" value="PF1131"/>
    <property type="match status" value="1"/>
</dbReference>
<protein>
    <recommendedName>
        <fullName evidence="4">CRISPR-associated endoribonuclease</fullName>
    </recommendedName>
</protein>
<reference evidence="7 8" key="1">
    <citation type="submission" date="2013-12" db="EMBL/GenBank/DDBJ databases">
        <authorList>
            <person name="Stott M."/>
        </authorList>
    </citation>
    <scope>NUCLEOTIDE SEQUENCE [LARGE SCALE GENOMIC DNA]</scope>
    <source>
        <strain evidence="7 8">K22</strain>
    </source>
</reference>
<dbReference type="Proteomes" id="UP000031518">
    <property type="component" value="Unassembled WGS sequence"/>
</dbReference>
<dbReference type="PANTHER" id="PTHR36984:SF1">
    <property type="entry name" value="CRISPR-ASSOCIATED ENDORIBONUCLEASE CAS6 1"/>
    <property type="match status" value="1"/>
</dbReference>
<evidence type="ECO:0000256" key="3">
    <source>
        <dbReference type="ARBA" id="ARBA00023118"/>
    </source>
</evidence>
<dbReference type="GO" id="GO:0003723">
    <property type="term" value="F:RNA binding"/>
    <property type="evidence" value="ECO:0007669"/>
    <property type="project" value="UniProtKB-KW"/>
</dbReference>
<feature type="domain" description="CRISPR associated protein Cas6 C-terminal" evidence="6">
    <location>
        <begin position="130"/>
        <end position="241"/>
    </location>
</feature>
<feature type="active site" description="Proton acceptor" evidence="5">
    <location>
        <position position="28"/>
    </location>
</feature>
<gene>
    <name evidence="7" type="ORF">PYK22_03212</name>
</gene>
<evidence type="ECO:0000256" key="2">
    <source>
        <dbReference type="ARBA" id="ARBA00022884"/>
    </source>
</evidence>
<dbReference type="InterPro" id="IPR045747">
    <property type="entry name" value="CRISPR-assoc_prot_Cas6_N_sf"/>
</dbReference>
<evidence type="ECO:0000256" key="1">
    <source>
        <dbReference type="ARBA" id="ARBA00005937"/>
    </source>
</evidence>
<dbReference type="NCBIfam" id="TIGR01877">
    <property type="entry name" value="cas_cas6"/>
    <property type="match status" value="1"/>
</dbReference>
<accession>A0A0B6X0V7</accession>
<name>A0A0B6X0V7_9BACT</name>
<evidence type="ECO:0000256" key="4">
    <source>
        <dbReference type="PIRNR" id="PIRNR005054"/>
    </source>
</evidence>
<feature type="active site" description="Proton donor" evidence="5">
    <location>
        <position position="43"/>
    </location>
</feature>
<dbReference type="InterPro" id="IPR049435">
    <property type="entry name" value="Cas_Cas6_C"/>
</dbReference>
<keyword evidence="2" id="KW-0694">RNA-binding</keyword>
<keyword evidence="8" id="KW-1185">Reference proteome</keyword>
<evidence type="ECO:0000256" key="5">
    <source>
        <dbReference type="PIRSR" id="PIRSR005054-50"/>
    </source>
</evidence>
<dbReference type="CDD" id="cd21140">
    <property type="entry name" value="Cas6_I-like"/>
    <property type="match status" value="1"/>
</dbReference>
<dbReference type="OrthoDB" id="9797488at2"/>
<dbReference type="GO" id="GO:0051607">
    <property type="term" value="P:defense response to virus"/>
    <property type="evidence" value="ECO:0007669"/>
    <property type="project" value="UniProtKB-KW"/>
</dbReference>
<evidence type="ECO:0000313" key="8">
    <source>
        <dbReference type="Proteomes" id="UP000031518"/>
    </source>
</evidence>
<dbReference type="Pfam" id="PF01881">
    <property type="entry name" value="Cas_Cas6_C"/>
    <property type="match status" value="1"/>
</dbReference>
<sequence length="244" mass="28576">MRLKLLLETREPITLPWDYRTDLTKAIYAILEAADPDYSRWLHEHGFRWQNRIYRLFVYSDLMLTHWNCSPQGLTDVRWMAWQISSPDPRFVKAFQAGLERKGGQLELFDTLVEVLDIVRVEVPEPGSGLVFRTISPIAVSIGDPNRSRHPIYLRPDEPRFVEALERNLITKWQAFQQREWDGGEFGLRVWNPKQKLVRVFDTDVRAWHLYLQMWGDEQLIRFAYTAGLGIKNSQGFGMIEPGG</sequence>
<reference evidence="7 8" key="2">
    <citation type="submission" date="2015-01" db="EMBL/GenBank/DDBJ databases">
        <title>Complete genome sequence of Pyrinomonas methylaliphatogenes type strain K22T.</title>
        <authorList>
            <person name="Lee K.C.Y."/>
            <person name="Power J.F."/>
            <person name="Dunfield P.F."/>
            <person name="Morgan X.C."/>
            <person name="Huttenhower C."/>
            <person name="Stott M.B."/>
        </authorList>
    </citation>
    <scope>NUCLEOTIDE SEQUENCE [LARGE SCALE GENOMIC DNA]</scope>
    <source>
        <strain evidence="7 8">K22</strain>
    </source>
</reference>
<proteinExistence type="inferred from homology"/>
<dbReference type="AlphaFoldDB" id="A0A0B6X0V7"/>
<dbReference type="Gene3D" id="3.30.70.1900">
    <property type="match status" value="1"/>
</dbReference>
<dbReference type="RefSeq" id="WP_060635807.1">
    <property type="nucleotide sequence ID" value="NZ_CBXV010000009.1"/>
</dbReference>
<dbReference type="STRING" id="454194.PYK22_03212"/>
<dbReference type="Gene3D" id="3.30.70.1890">
    <property type="match status" value="1"/>
</dbReference>
<dbReference type="EMBL" id="CBXV010000009">
    <property type="protein sequence ID" value="CDM67163.1"/>
    <property type="molecule type" value="Genomic_DNA"/>
</dbReference>